<dbReference type="PROSITE" id="PS51118">
    <property type="entry name" value="HTH_HXLR"/>
    <property type="match status" value="1"/>
</dbReference>
<organism evidence="5 6">
    <name type="scientific">Actinomadura miaoliensis</name>
    <dbReference type="NCBI Taxonomy" id="430685"/>
    <lineage>
        <taxon>Bacteria</taxon>
        <taxon>Bacillati</taxon>
        <taxon>Actinomycetota</taxon>
        <taxon>Actinomycetes</taxon>
        <taxon>Streptosporangiales</taxon>
        <taxon>Thermomonosporaceae</taxon>
        <taxon>Actinomadura</taxon>
    </lineage>
</organism>
<keyword evidence="2" id="KW-0238">DNA-binding</keyword>
<name>A0ABP7W1M8_9ACTN</name>
<evidence type="ECO:0000256" key="1">
    <source>
        <dbReference type="ARBA" id="ARBA00023015"/>
    </source>
</evidence>
<protein>
    <submittedName>
        <fullName evidence="5">Helix-turn-helix domain-containing protein</fullName>
    </submittedName>
</protein>
<evidence type="ECO:0000256" key="3">
    <source>
        <dbReference type="ARBA" id="ARBA00023163"/>
    </source>
</evidence>
<dbReference type="SUPFAM" id="SSF46785">
    <property type="entry name" value="Winged helix' DNA-binding domain"/>
    <property type="match status" value="1"/>
</dbReference>
<evidence type="ECO:0000256" key="2">
    <source>
        <dbReference type="ARBA" id="ARBA00023125"/>
    </source>
</evidence>
<evidence type="ECO:0000313" key="6">
    <source>
        <dbReference type="Proteomes" id="UP001500683"/>
    </source>
</evidence>
<evidence type="ECO:0000313" key="5">
    <source>
        <dbReference type="EMBL" id="GAA4078530.1"/>
    </source>
</evidence>
<dbReference type="CDD" id="cd00090">
    <property type="entry name" value="HTH_ARSR"/>
    <property type="match status" value="1"/>
</dbReference>
<dbReference type="Proteomes" id="UP001500683">
    <property type="component" value="Unassembled WGS sequence"/>
</dbReference>
<proteinExistence type="predicted"/>
<feature type="domain" description="HTH hxlR-type" evidence="4">
    <location>
        <begin position="24"/>
        <end position="122"/>
    </location>
</feature>
<gene>
    <name evidence="5" type="ORF">GCM10022214_40730</name>
</gene>
<accession>A0ABP7W1M8</accession>
<comment type="caution">
    <text evidence="5">The sequence shown here is derived from an EMBL/GenBank/DDBJ whole genome shotgun (WGS) entry which is preliminary data.</text>
</comment>
<dbReference type="InterPro" id="IPR036390">
    <property type="entry name" value="WH_DNA-bd_sf"/>
</dbReference>
<evidence type="ECO:0000259" key="4">
    <source>
        <dbReference type="PROSITE" id="PS51118"/>
    </source>
</evidence>
<dbReference type="EMBL" id="BAAAZG010000025">
    <property type="protein sequence ID" value="GAA4078530.1"/>
    <property type="molecule type" value="Genomic_DNA"/>
</dbReference>
<dbReference type="Pfam" id="PF01638">
    <property type="entry name" value="HxlR"/>
    <property type="match status" value="1"/>
</dbReference>
<dbReference type="PANTHER" id="PTHR33204">
    <property type="entry name" value="TRANSCRIPTIONAL REGULATOR, MARR FAMILY"/>
    <property type="match status" value="1"/>
</dbReference>
<dbReference type="InterPro" id="IPR011991">
    <property type="entry name" value="ArsR-like_HTH"/>
</dbReference>
<reference evidence="6" key="1">
    <citation type="journal article" date="2019" name="Int. J. Syst. Evol. Microbiol.">
        <title>The Global Catalogue of Microorganisms (GCM) 10K type strain sequencing project: providing services to taxonomists for standard genome sequencing and annotation.</title>
        <authorList>
            <consortium name="The Broad Institute Genomics Platform"/>
            <consortium name="The Broad Institute Genome Sequencing Center for Infectious Disease"/>
            <person name="Wu L."/>
            <person name="Ma J."/>
        </authorList>
    </citation>
    <scope>NUCLEOTIDE SEQUENCE [LARGE SCALE GENOMIC DNA]</scope>
    <source>
        <strain evidence="6">JCM 16702</strain>
    </source>
</reference>
<sequence length="136" mass="15226">MGAMEAELERVVTRSRQGPFVDDCPSRVVLNHVANRWGTLIVTSLHQGPMRFHQLRDNIGGISEKMLSQNLRLLIRDGLIDRTVESSTPPRVSYALTPLGRELASLLRTLIDWITCRTDDIVAAQQRYDRAAGDSA</sequence>
<keyword evidence="1" id="KW-0805">Transcription regulation</keyword>
<dbReference type="InterPro" id="IPR002577">
    <property type="entry name" value="HTH_HxlR"/>
</dbReference>
<keyword evidence="3" id="KW-0804">Transcription</keyword>
<dbReference type="Gene3D" id="1.10.10.10">
    <property type="entry name" value="Winged helix-like DNA-binding domain superfamily/Winged helix DNA-binding domain"/>
    <property type="match status" value="1"/>
</dbReference>
<dbReference type="PANTHER" id="PTHR33204:SF37">
    <property type="entry name" value="HTH-TYPE TRANSCRIPTIONAL REGULATOR YODB"/>
    <property type="match status" value="1"/>
</dbReference>
<dbReference type="InterPro" id="IPR036388">
    <property type="entry name" value="WH-like_DNA-bd_sf"/>
</dbReference>
<keyword evidence="6" id="KW-1185">Reference proteome</keyword>